<reference evidence="1 2" key="1">
    <citation type="journal article" date="2019" name="Commun. Biol.">
        <title>The bagworm genome reveals a unique fibroin gene that provides high tensile strength.</title>
        <authorList>
            <person name="Kono N."/>
            <person name="Nakamura H."/>
            <person name="Ohtoshi R."/>
            <person name="Tomita M."/>
            <person name="Numata K."/>
            <person name="Arakawa K."/>
        </authorList>
    </citation>
    <scope>NUCLEOTIDE SEQUENCE [LARGE SCALE GENOMIC DNA]</scope>
</reference>
<accession>A0A4C1XGW4</accession>
<name>A0A4C1XGW4_EUMVA</name>
<proteinExistence type="predicted"/>
<sequence>MIKLLSALECVLAHYRPEFKTMLTVDAGPRGAPCFRSARPTASTYNFIIEYVSSSSDVANYLSLAAAVETGAGVDGAPAYVHYISEALAPLHADDVRRETARDSVFLKTLRNTVFRMTMRYVVNGWPKKMSDP</sequence>
<dbReference type="AlphaFoldDB" id="A0A4C1XGW4"/>
<dbReference type="EMBL" id="BGZK01000836">
    <property type="protein sequence ID" value="GBP62242.1"/>
    <property type="molecule type" value="Genomic_DNA"/>
</dbReference>
<protein>
    <submittedName>
        <fullName evidence="1">Uncharacterized protein</fullName>
    </submittedName>
</protein>
<dbReference type="OrthoDB" id="6772952at2759"/>
<organism evidence="1 2">
    <name type="scientific">Eumeta variegata</name>
    <name type="common">Bagworm moth</name>
    <name type="synonym">Eumeta japonica</name>
    <dbReference type="NCBI Taxonomy" id="151549"/>
    <lineage>
        <taxon>Eukaryota</taxon>
        <taxon>Metazoa</taxon>
        <taxon>Ecdysozoa</taxon>
        <taxon>Arthropoda</taxon>
        <taxon>Hexapoda</taxon>
        <taxon>Insecta</taxon>
        <taxon>Pterygota</taxon>
        <taxon>Neoptera</taxon>
        <taxon>Endopterygota</taxon>
        <taxon>Lepidoptera</taxon>
        <taxon>Glossata</taxon>
        <taxon>Ditrysia</taxon>
        <taxon>Tineoidea</taxon>
        <taxon>Psychidae</taxon>
        <taxon>Oiketicinae</taxon>
        <taxon>Eumeta</taxon>
    </lineage>
</organism>
<evidence type="ECO:0000313" key="1">
    <source>
        <dbReference type="EMBL" id="GBP62242.1"/>
    </source>
</evidence>
<evidence type="ECO:0000313" key="2">
    <source>
        <dbReference type="Proteomes" id="UP000299102"/>
    </source>
</evidence>
<keyword evidence="2" id="KW-1185">Reference proteome</keyword>
<gene>
    <name evidence="1" type="ORF">EVAR_44650_1</name>
</gene>
<dbReference type="Proteomes" id="UP000299102">
    <property type="component" value="Unassembled WGS sequence"/>
</dbReference>
<comment type="caution">
    <text evidence="1">The sequence shown here is derived from an EMBL/GenBank/DDBJ whole genome shotgun (WGS) entry which is preliminary data.</text>
</comment>